<gene>
    <name evidence="1" type="ORF">ACFOOI_13685</name>
</gene>
<evidence type="ECO:0000313" key="1">
    <source>
        <dbReference type="EMBL" id="MFC3811709.1"/>
    </source>
</evidence>
<evidence type="ECO:0000313" key="2">
    <source>
        <dbReference type="Proteomes" id="UP001595616"/>
    </source>
</evidence>
<dbReference type="Proteomes" id="UP001595616">
    <property type="component" value="Unassembled WGS sequence"/>
</dbReference>
<accession>A0ABV7YX35</accession>
<reference evidence="2" key="1">
    <citation type="journal article" date="2019" name="Int. J. Syst. Evol. Microbiol.">
        <title>The Global Catalogue of Microorganisms (GCM) 10K type strain sequencing project: providing services to taxonomists for standard genome sequencing and annotation.</title>
        <authorList>
            <consortium name="The Broad Institute Genomics Platform"/>
            <consortium name="The Broad Institute Genome Sequencing Center for Infectious Disease"/>
            <person name="Wu L."/>
            <person name="Ma J."/>
        </authorList>
    </citation>
    <scope>NUCLEOTIDE SEQUENCE [LARGE SCALE GENOMIC DNA]</scope>
    <source>
        <strain evidence="2">CECT 7956</strain>
    </source>
</reference>
<organism evidence="1 2">
    <name type="scientific">Lacihabitans lacunae</name>
    <dbReference type="NCBI Taxonomy" id="1028214"/>
    <lineage>
        <taxon>Bacteria</taxon>
        <taxon>Pseudomonadati</taxon>
        <taxon>Bacteroidota</taxon>
        <taxon>Cytophagia</taxon>
        <taxon>Cytophagales</taxon>
        <taxon>Leadbetterellaceae</taxon>
        <taxon>Lacihabitans</taxon>
    </lineage>
</organism>
<dbReference type="RefSeq" id="WP_379838548.1">
    <property type="nucleotide sequence ID" value="NZ_JBHRYQ010000001.1"/>
</dbReference>
<comment type="caution">
    <text evidence="1">The sequence shown here is derived from an EMBL/GenBank/DDBJ whole genome shotgun (WGS) entry which is preliminary data.</text>
</comment>
<keyword evidence="2" id="KW-1185">Reference proteome</keyword>
<sequence length="291" mass="33721">MSYLSPLHILESIDINPDELNAEGIIRLRKKLLADFNLSGEVTIDIGGKKYSKDEILKTIDKLKDLENLDSHLRIFQNKTLLNWIESPNPTHFFKYDFINFLKGKEQDPFYGDTVGLALFDFLFKKVKSRKFKDSSDVLVIITSLTYTDISPYYDKLYNEIHFIVEDLSTRAHASNVPMDKVNFRFIAEPDWADFLNYLPDGFEEIRNEYCRTAINYISVIHKSFAQFAYEINYMLTQTECDYELKVLIENNQKILDSNASAGGGETSSWGYIKIILWVGFILFRMIACAT</sequence>
<proteinExistence type="predicted"/>
<name>A0ABV7YX35_9BACT</name>
<protein>
    <submittedName>
        <fullName evidence="1">Uncharacterized protein</fullName>
    </submittedName>
</protein>
<dbReference type="EMBL" id="JBHRYQ010000001">
    <property type="protein sequence ID" value="MFC3811709.1"/>
    <property type="molecule type" value="Genomic_DNA"/>
</dbReference>